<evidence type="ECO:0000256" key="3">
    <source>
        <dbReference type="ARBA" id="ARBA00013085"/>
    </source>
</evidence>
<evidence type="ECO:0000256" key="4">
    <source>
        <dbReference type="ARBA" id="ARBA00022605"/>
    </source>
</evidence>
<comment type="catalytic activity">
    <reaction evidence="7 8">
        <text>L-histidinol phosphate + H2O = L-histidinol + phosphate</text>
        <dbReference type="Rhea" id="RHEA:14465"/>
        <dbReference type="ChEBI" id="CHEBI:15377"/>
        <dbReference type="ChEBI" id="CHEBI:43474"/>
        <dbReference type="ChEBI" id="CHEBI:57699"/>
        <dbReference type="ChEBI" id="CHEBI:57980"/>
        <dbReference type="EC" id="3.1.3.15"/>
    </reaction>
</comment>
<evidence type="ECO:0000256" key="1">
    <source>
        <dbReference type="ARBA" id="ARBA00004970"/>
    </source>
</evidence>
<dbReference type="RefSeq" id="WP_154460766.1">
    <property type="nucleotide sequence ID" value="NZ_VUMM01000016.1"/>
</dbReference>
<dbReference type="PANTHER" id="PTHR21039">
    <property type="entry name" value="HISTIDINOL PHOSPHATASE-RELATED"/>
    <property type="match status" value="1"/>
</dbReference>
<evidence type="ECO:0000256" key="7">
    <source>
        <dbReference type="ARBA" id="ARBA00049158"/>
    </source>
</evidence>
<dbReference type="InterPro" id="IPR004013">
    <property type="entry name" value="PHP_dom"/>
</dbReference>
<organism evidence="10 11">
    <name type="scientific">Floccifex porci</name>
    <dbReference type="NCBI Taxonomy" id="2606629"/>
    <lineage>
        <taxon>Bacteria</taxon>
        <taxon>Bacillati</taxon>
        <taxon>Bacillota</taxon>
        <taxon>Erysipelotrichia</taxon>
        <taxon>Erysipelotrichales</taxon>
        <taxon>Erysipelotrichaceae</taxon>
        <taxon>Floccifex</taxon>
    </lineage>
</organism>
<evidence type="ECO:0000256" key="8">
    <source>
        <dbReference type="RuleBase" id="RU366003"/>
    </source>
</evidence>
<dbReference type="GO" id="GO:0005737">
    <property type="term" value="C:cytoplasm"/>
    <property type="evidence" value="ECO:0007669"/>
    <property type="project" value="TreeGrafter"/>
</dbReference>
<protein>
    <recommendedName>
        <fullName evidence="3 8">Histidinol-phosphatase</fullName>
        <shortName evidence="8">HolPase</shortName>
        <ecNumber evidence="3 8">3.1.3.15</ecNumber>
    </recommendedName>
</protein>
<evidence type="ECO:0000256" key="5">
    <source>
        <dbReference type="ARBA" id="ARBA00022801"/>
    </source>
</evidence>
<keyword evidence="6 8" id="KW-0368">Histidine biosynthesis</keyword>
<evidence type="ECO:0000256" key="2">
    <source>
        <dbReference type="ARBA" id="ARBA00009152"/>
    </source>
</evidence>
<feature type="domain" description="PHP" evidence="9">
    <location>
        <begin position="5"/>
        <end position="208"/>
    </location>
</feature>
<gene>
    <name evidence="10" type="ORF">FYJ50_07700</name>
</gene>
<dbReference type="InterPro" id="IPR016195">
    <property type="entry name" value="Pol/histidinol_Pase-like"/>
</dbReference>
<sequence>MIDGHTHLENGPLTKEYVHQFIDAAFEKGIDHLCILDHTHRFFEFKELYDQVCAFDVRQKKWVESKQKNSIHEYYSLIKEIKKERLPIKVSFGLEVCFSPNHIDFLKEKLNEFPYDFLVGAIHSIDGAIYDLHELSKELLWTKNDVDMIYRQYFDCLIQAIDSKLFTQIAHPDVIKMYEIYPSYDLTNTYIEIAKHASKANVALEDNTGASYRYHHPEIGLHPVFRNILKEHNVKIITCSDAHYPKDVAKNFDQL</sequence>
<comment type="similarity">
    <text evidence="2 8">Belongs to the PHP hydrolase family. HisK subfamily.</text>
</comment>
<reference evidence="10 11" key="1">
    <citation type="submission" date="2019-08" db="EMBL/GenBank/DDBJ databases">
        <title>In-depth cultivation of the pig gut microbiome towards novel bacterial diversity and tailored functional studies.</title>
        <authorList>
            <person name="Wylensek D."/>
            <person name="Hitch T.C.A."/>
            <person name="Clavel T."/>
        </authorList>
    </citation>
    <scope>NUCLEOTIDE SEQUENCE [LARGE SCALE GENOMIC DNA]</scope>
    <source>
        <strain evidence="10 11">LKV-178-WT-2G</strain>
    </source>
</reference>
<comment type="caution">
    <text evidence="10">The sequence shown here is derived from an EMBL/GenBank/DDBJ whole genome shotgun (WGS) entry which is preliminary data.</text>
</comment>
<dbReference type="InterPro" id="IPR010140">
    <property type="entry name" value="Histidinol_P_phosphatase_HisJ"/>
</dbReference>
<dbReference type="Pfam" id="PF02811">
    <property type="entry name" value="PHP"/>
    <property type="match status" value="1"/>
</dbReference>
<dbReference type="UniPathway" id="UPA00031">
    <property type="reaction ID" value="UER00013"/>
</dbReference>
<evidence type="ECO:0000313" key="11">
    <source>
        <dbReference type="Proteomes" id="UP000470082"/>
    </source>
</evidence>
<dbReference type="GO" id="GO:0004401">
    <property type="term" value="F:histidinol-phosphatase activity"/>
    <property type="evidence" value="ECO:0007669"/>
    <property type="project" value="UniProtKB-UniRule"/>
</dbReference>
<dbReference type="Gene3D" id="3.20.20.140">
    <property type="entry name" value="Metal-dependent hydrolases"/>
    <property type="match status" value="1"/>
</dbReference>
<evidence type="ECO:0000259" key="9">
    <source>
        <dbReference type="Pfam" id="PF02811"/>
    </source>
</evidence>
<dbReference type="SUPFAM" id="SSF89550">
    <property type="entry name" value="PHP domain-like"/>
    <property type="match status" value="1"/>
</dbReference>
<dbReference type="PANTHER" id="PTHR21039:SF0">
    <property type="entry name" value="HISTIDINOL-PHOSPHATASE"/>
    <property type="match status" value="1"/>
</dbReference>
<dbReference type="GO" id="GO:0000105">
    <property type="term" value="P:L-histidine biosynthetic process"/>
    <property type="evidence" value="ECO:0007669"/>
    <property type="project" value="UniProtKB-UniRule"/>
</dbReference>
<evidence type="ECO:0000313" key="10">
    <source>
        <dbReference type="EMBL" id="MSS01974.1"/>
    </source>
</evidence>
<evidence type="ECO:0000256" key="6">
    <source>
        <dbReference type="ARBA" id="ARBA00023102"/>
    </source>
</evidence>
<accession>A0A7X2N3V4</accession>
<dbReference type="EMBL" id="VUMM01000016">
    <property type="protein sequence ID" value="MSS01974.1"/>
    <property type="molecule type" value="Genomic_DNA"/>
</dbReference>
<comment type="pathway">
    <text evidence="1 8">Amino-acid biosynthesis; L-histidine biosynthesis; L-histidine from 5-phospho-alpha-D-ribose 1-diphosphate: step 8/9.</text>
</comment>
<dbReference type="Proteomes" id="UP000470082">
    <property type="component" value="Unassembled WGS sequence"/>
</dbReference>
<keyword evidence="5 8" id="KW-0378">Hydrolase</keyword>
<proteinExistence type="inferred from homology"/>
<keyword evidence="11" id="KW-1185">Reference proteome</keyword>
<name>A0A7X2N3V4_9FIRM</name>
<keyword evidence="4 8" id="KW-0028">Amino-acid biosynthesis</keyword>
<dbReference type="AlphaFoldDB" id="A0A7X2N3V4"/>
<dbReference type="EC" id="3.1.3.15" evidence="3 8"/>